<dbReference type="AlphaFoldDB" id="A0A074WBK1"/>
<feature type="compositionally biased region" description="Polar residues" evidence="1">
    <location>
        <begin position="110"/>
        <end position="123"/>
    </location>
</feature>
<dbReference type="EMBL" id="KL584717">
    <property type="protein sequence ID" value="KEQ70490.1"/>
    <property type="molecule type" value="Genomic_DNA"/>
</dbReference>
<sequence length="359" mass="40079">MTATYGMLMSCVFEDHLCIMNFLTTLIYSMNQSDGHGLVESNLISDTDTSFTDRGATIQSQHLASGRITRGNKIQMSMEYDLQQAVVMIRKSSTPVDVADCSPTTMTCKGNQIPASDTLSTQNRKQRPNRRRYGPASYSTGPSLYRLQKEKTQSLITSPNNGLVSLPYETRSKKQHRLLHAPAALSGSYACPITTIHTRDLAQDVLDQRRKHTPFLRLLHIDQLQSAMVTSGNVPESSLQDIKRRLRSLLPPTLRGPPQDTLDHSHLHSLAQDTLDQKTVSAHTKQMARLVILGPQFVQPMCRPERASERATFTTGAIDQFLSSQSSATLLHHCLEKQETLSHRIAAIQSDEHHRSLLP</sequence>
<name>A0A074WBK1_9PEZI</name>
<keyword evidence="3" id="KW-1185">Reference proteome</keyword>
<accession>A0A074WBK1</accession>
<gene>
    <name evidence="2" type="ORF">M436DRAFT_66397</name>
</gene>
<proteinExistence type="predicted"/>
<evidence type="ECO:0000313" key="2">
    <source>
        <dbReference type="EMBL" id="KEQ70490.1"/>
    </source>
</evidence>
<evidence type="ECO:0000313" key="3">
    <source>
        <dbReference type="Proteomes" id="UP000027730"/>
    </source>
</evidence>
<dbReference type="GeneID" id="25414045"/>
<feature type="region of interest" description="Disordered" evidence="1">
    <location>
        <begin position="110"/>
        <end position="142"/>
    </location>
</feature>
<evidence type="ECO:0000256" key="1">
    <source>
        <dbReference type="SAM" id="MobiDB-lite"/>
    </source>
</evidence>
<dbReference type="Proteomes" id="UP000027730">
    <property type="component" value="Unassembled WGS sequence"/>
</dbReference>
<organism evidence="2 3">
    <name type="scientific">Aureobasidium namibiae CBS 147.97</name>
    <dbReference type="NCBI Taxonomy" id="1043004"/>
    <lineage>
        <taxon>Eukaryota</taxon>
        <taxon>Fungi</taxon>
        <taxon>Dikarya</taxon>
        <taxon>Ascomycota</taxon>
        <taxon>Pezizomycotina</taxon>
        <taxon>Dothideomycetes</taxon>
        <taxon>Dothideomycetidae</taxon>
        <taxon>Dothideales</taxon>
        <taxon>Saccotheciaceae</taxon>
        <taxon>Aureobasidium</taxon>
    </lineage>
</organism>
<protein>
    <submittedName>
        <fullName evidence="2">Uncharacterized protein</fullName>
    </submittedName>
</protein>
<dbReference type="RefSeq" id="XP_013424657.1">
    <property type="nucleotide sequence ID" value="XM_013569203.1"/>
</dbReference>
<dbReference type="HOGENOM" id="CLU_771544_0_0_1"/>
<feature type="compositionally biased region" description="Basic residues" evidence="1">
    <location>
        <begin position="124"/>
        <end position="133"/>
    </location>
</feature>
<reference evidence="2 3" key="1">
    <citation type="journal article" date="2014" name="BMC Genomics">
        <title>Genome sequencing of four Aureobasidium pullulans varieties: biotechnological potential, stress tolerance, and description of new species.</title>
        <authorList>
            <person name="Gostin Ar C."/>
            <person name="Ohm R.A."/>
            <person name="Kogej T."/>
            <person name="Sonjak S."/>
            <person name="Turk M."/>
            <person name="Zajc J."/>
            <person name="Zalar P."/>
            <person name="Grube M."/>
            <person name="Sun H."/>
            <person name="Han J."/>
            <person name="Sharma A."/>
            <person name="Chiniquy J."/>
            <person name="Ngan C.Y."/>
            <person name="Lipzen A."/>
            <person name="Barry K."/>
            <person name="Grigoriev I.V."/>
            <person name="Gunde-Cimerman N."/>
        </authorList>
    </citation>
    <scope>NUCLEOTIDE SEQUENCE [LARGE SCALE GENOMIC DNA]</scope>
    <source>
        <strain evidence="2 3">CBS 147.97</strain>
    </source>
</reference>